<dbReference type="OrthoDB" id="445007at2759"/>
<name>A0A068RQ89_9FUNG</name>
<sequence length="220" mass="24034">MATPEACNQIVDNLFKILVDGYKHDYIGEKISQLDHCLQAAAQAVDAGADDETVLGALLHDIGQFPIEKEQKRIMCDASALAELDPSAVEKSGEKQSISVGVTGHERIGGQYLRRLGFSDKVAQLVEAHVAVKRYLTGKDATYYDGLSAASKMSLKYQGGPFTPEQVKEFEQDPLFKLKVQVRQWDDAAKVVGLKVPGLESYRDMAVNHLLQQSAAVKAA</sequence>
<evidence type="ECO:0000313" key="3">
    <source>
        <dbReference type="Proteomes" id="UP000027586"/>
    </source>
</evidence>
<dbReference type="Proteomes" id="UP000027586">
    <property type="component" value="Unassembled WGS sequence"/>
</dbReference>
<dbReference type="Pfam" id="PF01966">
    <property type="entry name" value="HD"/>
    <property type="match status" value="1"/>
</dbReference>
<accession>A0A068RQ89</accession>
<evidence type="ECO:0000259" key="1">
    <source>
        <dbReference type="Pfam" id="PF01966"/>
    </source>
</evidence>
<dbReference type="InterPro" id="IPR052567">
    <property type="entry name" value="OP_Dioxygenase"/>
</dbReference>
<dbReference type="EMBL" id="CBTN010000012">
    <property type="protein sequence ID" value="CDH52348.1"/>
    <property type="molecule type" value="Genomic_DNA"/>
</dbReference>
<protein>
    <submittedName>
        <fullName evidence="2">Metal dependent phosphohydrolase</fullName>
    </submittedName>
</protein>
<organism evidence="2 3">
    <name type="scientific">Lichtheimia corymbifera JMRC:FSU:9682</name>
    <dbReference type="NCBI Taxonomy" id="1263082"/>
    <lineage>
        <taxon>Eukaryota</taxon>
        <taxon>Fungi</taxon>
        <taxon>Fungi incertae sedis</taxon>
        <taxon>Mucoromycota</taxon>
        <taxon>Mucoromycotina</taxon>
        <taxon>Mucoromycetes</taxon>
        <taxon>Mucorales</taxon>
        <taxon>Lichtheimiaceae</taxon>
        <taxon>Lichtheimia</taxon>
    </lineage>
</organism>
<dbReference type="InterPro" id="IPR006674">
    <property type="entry name" value="HD_domain"/>
</dbReference>
<dbReference type="PANTHER" id="PTHR40202">
    <property type="match status" value="1"/>
</dbReference>
<gene>
    <name evidence="2" type="ORF">LCOR_03829.1</name>
</gene>
<keyword evidence="3" id="KW-1185">Reference proteome</keyword>
<dbReference type="PANTHER" id="PTHR40202:SF1">
    <property type="entry name" value="HD DOMAIN-CONTAINING PROTEIN"/>
    <property type="match status" value="1"/>
</dbReference>
<dbReference type="VEuPathDB" id="FungiDB:LCOR_03829.1"/>
<dbReference type="STRING" id="1263082.A0A068RQ89"/>
<dbReference type="GO" id="GO:0016787">
    <property type="term" value="F:hydrolase activity"/>
    <property type="evidence" value="ECO:0007669"/>
    <property type="project" value="UniProtKB-KW"/>
</dbReference>
<reference evidence="2" key="1">
    <citation type="submission" date="2013-08" db="EMBL/GenBank/DDBJ databases">
        <title>Gene expansion shapes genome architecture in the human pathogen Lichtheimia corymbifera: an evolutionary genomics analysis in the ancient terrestrial Mucorales (Mucoromycotina).</title>
        <authorList>
            <person name="Schwartze V.U."/>
            <person name="Winter S."/>
            <person name="Shelest E."/>
            <person name="Marcet-Houben M."/>
            <person name="Horn F."/>
            <person name="Wehner S."/>
            <person name="Hoffmann K."/>
            <person name="Riege K."/>
            <person name="Sammeth M."/>
            <person name="Nowrousian M."/>
            <person name="Valiante V."/>
            <person name="Linde J."/>
            <person name="Jacobsen I.D."/>
            <person name="Marz M."/>
            <person name="Brakhage A.A."/>
            <person name="Gabaldon T."/>
            <person name="Bocker S."/>
            <person name="Voigt K."/>
        </authorList>
    </citation>
    <scope>NUCLEOTIDE SEQUENCE [LARGE SCALE GENOMIC DNA]</scope>
    <source>
        <strain evidence="2">FSU 9682</strain>
    </source>
</reference>
<proteinExistence type="predicted"/>
<dbReference type="Gene3D" id="1.10.3210.10">
    <property type="entry name" value="Hypothetical protein af1432"/>
    <property type="match status" value="1"/>
</dbReference>
<dbReference type="SUPFAM" id="SSF109604">
    <property type="entry name" value="HD-domain/PDEase-like"/>
    <property type="match status" value="1"/>
</dbReference>
<feature type="domain" description="HD" evidence="1">
    <location>
        <begin position="35"/>
        <end position="130"/>
    </location>
</feature>
<comment type="caution">
    <text evidence="2">The sequence shown here is derived from an EMBL/GenBank/DDBJ whole genome shotgun (WGS) entry which is preliminary data.</text>
</comment>
<dbReference type="AlphaFoldDB" id="A0A068RQ89"/>
<evidence type="ECO:0000313" key="2">
    <source>
        <dbReference type="EMBL" id="CDH52348.1"/>
    </source>
</evidence>